<dbReference type="GeneID" id="110750975"/>
<gene>
    <name evidence="2" type="primary">LOC110750975</name>
</gene>
<dbReference type="PANTHER" id="PTHR48221:SF2">
    <property type="entry name" value="ACYL-COA SYNTHETASE FAMILY PROTEIN"/>
    <property type="match status" value="1"/>
</dbReference>
<proteinExistence type="predicted"/>
<organism evidence="1 2">
    <name type="scientific">Prunus avium</name>
    <name type="common">Cherry</name>
    <name type="synonym">Cerasus avium</name>
    <dbReference type="NCBI Taxonomy" id="42229"/>
    <lineage>
        <taxon>Eukaryota</taxon>
        <taxon>Viridiplantae</taxon>
        <taxon>Streptophyta</taxon>
        <taxon>Embryophyta</taxon>
        <taxon>Tracheophyta</taxon>
        <taxon>Spermatophyta</taxon>
        <taxon>Magnoliopsida</taxon>
        <taxon>eudicotyledons</taxon>
        <taxon>Gunneridae</taxon>
        <taxon>Pentapetalae</taxon>
        <taxon>rosids</taxon>
        <taxon>fabids</taxon>
        <taxon>Rosales</taxon>
        <taxon>Rosaceae</taxon>
        <taxon>Amygdaloideae</taxon>
        <taxon>Amygdaleae</taxon>
        <taxon>Prunus</taxon>
    </lineage>
</organism>
<name>A0A6P5RZB2_PRUAV</name>
<protein>
    <submittedName>
        <fullName evidence="2">Uncharacterized protein LOC110750975 isoform X1</fullName>
    </submittedName>
</protein>
<accession>A0A6P5RZB2</accession>
<sequence>MRVPRQKKKSTCNYLSFLRSFVCLGLNNSQWASRRPGPIMMKLKCFNLARTHMTAGSGLRVSLPQFTMTTLAEITDLFARLASRLKSLNDTSFSPHTAKEELYEAALDVSISKLNQPLNPNGNARVRVLDTVLSLMCFKAPQVFDSGIEFLVKTIVTVLLSSIRCKVLRSPKDEILLIGSSISHRDCGHLIEAAADILEKLEGHGKLSDSLLCAIVRVVSSASLYRQLSRPILDVKSVDAGKTLTSKLLCHFPREKSLDNNKIPFRLLLWYLDPLILKRDVSNILQETIDRPFLCLSKEFRESNDWLSVITSLVLSPIMFVEARALLHRWFLVTGLASVLELLIQLVAVILDVVSRPTFWDISLEVGAKLPFSNAYFPYNQRLLRILTGPLSYEGLLQLVHETNEPVPCAQKQLCPTFKPPAVKVSTIDDKSLWSLAINFPDWFYFASALLFSEKTSHDSCHPECILGASKVGKAHHEELPSISAARYIAWILSPVSKSHQDSLADCLIKTSESWAVKQFGSGSHEKETYGYKKKLKKQKFCEEDYSSTTEYDYQAVAVWLSGFNTMYTRNCNETVNSSTSRETKRPCGLSLQQNVLFQRIPLGILLGCPQYTNEDGCELLLHYATTSRIFQLRETNATGLKHGKWNSKGHRNLVTWSDECNEREATAGACLVFSLTDIIESMSASLFETEEAGVDFLCRVKMRISKYLIKCIKRLIQLKIDDGNWVVMDFCRRLDKWRHQGQEVLELHKDLDDVIHVLSQRTCSVSSM</sequence>
<dbReference type="Proteomes" id="UP000515124">
    <property type="component" value="Unplaced"/>
</dbReference>
<dbReference type="KEGG" id="pavi:110750975"/>
<keyword evidence="1" id="KW-1185">Reference proteome</keyword>
<dbReference type="AlphaFoldDB" id="A0A6P5RZB2"/>
<dbReference type="RefSeq" id="XP_021807063.1">
    <property type="nucleotide sequence ID" value="XM_021951371.1"/>
</dbReference>
<evidence type="ECO:0000313" key="1">
    <source>
        <dbReference type="Proteomes" id="UP000515124"/>
    </source>
</evidence>
<evidence type="ECO:0000313" key="2">
    <source>
        <dbReference type="RefSeq" id="XP_021807063.1"/>
    </source>
</evidence>
<reference evidence="2" key="1">
    <citation type="submission" date="2025-08" db="UniProtKB">
        <authorList>
            <consortium name="RefSeq"/>
        </authorList>
    </citation>
    <scope>IDENTIFICATION</scope>
</reference>
<dbReference type="PANTHER" id="PTHR48221">
    <property type="entry name" value="ACYL-COA SYNTHETASE FAMILY PROTEIN"/>
    <property type="match status" value="1"/>
</dbReference>